<evidence type="ECO:0000256" key="3">
    <source>
        <dbReference type="ARBA" id="ARBA00022692"/>
    </source>
</evidence>
<dbReference type="PROSITE" id="PS00216">
    <property type="entry name" value="SUGAR_TRANSPORT_1"/>
    <property type="match status" value="1"/>
</dbReference>
<dbReference type="PROSITE" id="PS50850">
    <property type="entry name" value="MFS"/>
    <property type="match status" value="1"/>
</dbReference>
<feature type="transmembrane region" description="Helical" evidence="6">
    <location>
        <begin position="258"/>
        <end position="280"/>
    </location>
</feature>
<dbReference type="InterPro" id="IPR020846">
    <property type="entry name" value="MFS_dom"/>
</dbReference>
<evidence type="ECO:0000256" key="2">
    <source>
        <dbReference type="ARBA" id="ARBA00022448"/>
    </source>
</evidence>
<keyword evidence="9" id="KW-1185">Reference proteome</keyword>
<dbReference type="Pfam" id="PF06609">
    <property type="entry name" value="TRI12"/>
    <property type="match status" value="1"/>
</dbReference>
<dbReference type="PANTHER" id="PTHR23501">
    <property type="entry name" value="MAJOR FACILITATOR SUPERFAMILY"/>
    <property type="match status" value="1"/>
</dbReference>
<feature type="transmembrane region" description="Helical" evidence="6">
    <location>
        <begin position="59"/>
        <end position="79"/>
    </location>
</feature>
<evidence type="ECO:0000256" key="4">
    <source>
        <dbReference type="ARBA" id="ARBA00022989"/>
    </source>
</evidence>
<dbReference type="PANTHER" id="PTHR23501:SF109">
    <property type="entry name" value="MAJOR FACILITATOR SUPERFAMILY (MFS) PROFILE DOMAIN-CONTAINING PROTEIN-RELATED"/>
    <property type="match status" value="1"/>
</dbReference>
<reference evidence="8 9" key="1">
    <citation type="submission" date="2024-07" db="EMBL/GenBank/DDBJ databases">
        <title>Section-level genome sequencing and comparative genomics of Aspergillus sections Usti and Cavernicolus.</title>
        <authorList>
            <consortium name="Lawrence Berkeley National Laboratory"/>
            <person name="Nybo J.L."/>
            <person name="Vesth T.C."/>
            <person name="Theobald S."/>
            <person name="Frisvad J.C."/>
            <person name="Larsen T.O."/>
            <person name="Kjaerboelling I."/>
            <person name="Rothschild-Mancinelli K."/>
            <person name="Lyhne E.K."/>
            <person name="Kogle M.E."/>
            <person name="Barry K."/>
            <person name="Clum A."/>
            <person name="Na H."/>
            <person name="Ledsgaard L."/>
            <person name="Lin J."/>
            <person name="Lipzen A."/>
            <person name="Kuo A."/>
            <person name="Riley R."/>
            <person name="Mondo S."/>
            <person name="LaButti K."/>
            <person name="Haridas S."/>
            <person name="Pangalinan J."/>
            <person name="Salamov A.A."/>
            <person name="Simmons B.A."/>
            <person name="Magnuson J.K."/>
            <person name="Chen J."/>
            <person name="Drula E."/>
            <person name="Henrissat B."/>
            <person name="Wiebenga A."/>
            <person name="Lubbers R.J."/>
            <person name="Gomes A.C."/>
            <person name="Macurrencykelacurrency M.R."/>
            <person name="Stajich J."/>
            <person name="Grigoriev I.V."/>
            <person name="Mortensen U.H."/>
            <person name="De vries R.P."/>
            <person name="Baker S.E."/>
            <person name="Andersen M.R."/>
        </authorList>
    </citation>
    <scope>NUCLEOTIDE SEQUENCE [LARGE SCALE GENOMIC DNA]</scope>
    <source>
        <strain evidence="8 9">CBS 756.74</strain>
    </source>
</reference>
<evidence type="ECO:0000256" key="6">
    <source>
        <dbReference type="SAM" id="Phobius"/>
    </source>
</evidence>
<evidence type="ECO:0000259" key="7">
    <source>
        <dbReference type="PROSITE" id="PS50850"/>
    </source>
</evidence>
<feature type="transmembrane region" description="Helical" evidence="6">
    <location>
        <begin position="329"/>
        <end position="347"/>
    </location>
</feature>
<feature type="transmembrane region" description="Helical" evidence="6">
    <location>
        <begin position="300"/>
        <end position="322"/>
    </location>
</feature>
<feature type="transmembrane region" description="Helical" evidence="6">
    <location>
        <begin position="220"/>
        <end position="237"/>
    </location>
</feature>
<name>A0ABR4JYD1_9EURO</name>
<feature type="domain" description="Major facilitator superfamily (MFS) profile" evidence="7">
    <location>
        <begin position="1"/>
        <end position="443"/>
    </location>
</feature>
<keyword evidence="4 6" id="KW-1133">Transmembrane helix</keyword>
<evidence type="ECO:0000256" key="1">
    <source>
        <dbReference type="ARBA" id="ARBA00004141"/>
    </source>
</evidence>
<keyword evidence="5 6" id="KW-0472">Membrane</keyword>
<dbReference type="SUPFAM" id="SSF103473">
    <property type="entry name" value="MFS general substrate transporter"/>
    <property type="match status" value="1"/>
</dbReference>
<sequence>MAFVGSQVQPLLFAAIIPLVSADLNATNLLVWFFTTQLLAIGIISPFAGPLADLFGRKAITLAGVFSGMLGMIICAATPNATGFLGGQVFAGMGIAIQELMAIAAIVEIVPTKHRGYYIALVVTSFLPFAPGSLYGVLIAQQSSWRYCACLIACWNAVTILLITAAYHPPPRPNAAGLSRIEKLRRIDIPGGILMAAGLVLFLIGFNWGGQAYPWRSARVISFLTLGLALLLVFVAYEMFFARHPMFPRRLLTRHPRTFIALMLVILLAGINYVSILMFWVLEAVAVYGSTKTQLGIRTLPYGFCILGGAVISSVMVSLPFFRTRLRSVMTSFCIVQVIGIGCMASLSPTSIATALAPLAVSLLGVGGVLIPNQLIITLISPPDLIASATCLTVSLRAVGQVLGTSIFYTQFTSVLTSKTYEQVVPAALSAKIFDIELLEGMMPTLLEMDWESYARDVLGSAGVTEPEVLRVLHQVIVGTFKSAFDRVWFISIAFGAAAVIASLAIEDLASLVDGSVAVGYF</sequence>
<dbReference type="InterPro" id="IPR010573">
    <property type="entry name" value="MFS_Str1/Tri12-like"/>
</dbReference>
<protein>
    <submittedName>
        <fullName evidence="8">Major facilitator superfamily domain-containing protein</fullName>
    </submittedName>
</protein>
<feature type="transmembrane region" description="Helical" evidence="6">
    <location>
        <begin position="32"/>
        <end position="52"/>
    </location>
</feature>
<feature type="transmembrane region" description="Helical" evidence="6">
    <location>
        <begin position="488"/>
        <end position="506"/>
    </location>
</feature>
<accession>A0ABR4JYD1</accession>
<dbReference type="Gene3D" id="1.20.1250.20">
    <property type="entry name" value="MFS general substrate transporter like domains"/>
    <property type="match status" value="2"/>
</dbReference>
<comment type="subcellular location">
    <subcellularLocation>
        <location evidence="1">Membrane</location>
        <topology evidence="1">Multi-pass membrane protein</topology>
    </subcellularLocation>
</comment>
<feature type="transmembrane region" description="Helical" evidence="6">
    <location>
        <begin position="353"/>
        <end position="371"/>
    </location>
</feature>
<feature type="transmembrane region" description="Helical" evidence="6">
    <location>
        <begin position="187"/>
        <end position="208"/>
    </location>
</feature>
<evidence type="ECO:0000256" key="5">
    <source>
        <dbReference type="ARBA" id="ARBA00023136"/>
    </source>
</evidence>
<comment type="caution">
    <text evidence="8">The sequence shown here is derived from an EMBL/GenBank/DDBJ whole genome shotgun (WGS) entry which is preliminary data.</text>
</comment>
<gene>
    <name evidence="8" type="ORF">BJX68DRAFT_257289</name>
</gene>
<feature type="transmembrane region" description="Helical" evidence="6">
    <location>
        <begin position="144"/>
        <end position="167"/>
    </location>
</feature>
<keyword evidence="3 6" id="KW-0812">Transmembrane</keyword>
<dbReference type="InterPro" id="IPR036259">
    <property type="entry name" value="MFS_trans_sf"/>
</dbReference>
<organism evidence="8 9">
    <name type="scientific">Aspergillus pseudodeflectus</name>
    <dbReference type="NCBI Taxonomy" id="176178"/>
    <lineage>
        <taxon>Eukaryota</taxon>
        <taxon>Fungi</taxon>
        <taxon>Dikarya</taxon>
        <taxon>Ascomycota</taxon>
        <taxon>Pezizomycotina</taxon>
        <taxon>Eurotiomycetes</taxon>
        <taxon>Eurotiomycetidae</taxon>
        <taxon>Eurotiales</taxon>
        <taxon>Aspergillaceae</taxon>
        <taxon>Aspergillus</taxon>
        <taxon>Aspergillus subgen. Nidulantes</taxon>
    </lineage>
</organism>
<dbReference type="EMBL" id="JBFXLR010000043">
    <property type="protein sequence ID" value="KAL2844032.1"/>
    <property type="molecule type" value="Genomic_DNA"/>
</dbReference>
<evidence type="ECO:0000313" key="9">
    <source>
        <dbReference type="Proteomes" id="UP001610444"/>
    </source>
</evidence>
<feature type="transmembrane region" description="Helical" evidence="6">
    <location>
        <begin position="117"/>
        <end position="138"/>
    </location>
</feature>
<dbReference type="Proteomes" id="UP001610444">
    <property type="component" value="Unassembled WGS sequence"/>
</dbReference>
<dbReference type="RefSeq" id="XP_070895938.1">
    <property type="nucleotide sequence ID" value="XM_071043310.1"/>
</dbReference>
<feature type="transmembrane region" description="Helical" evidence="6">
    <location>
        <begin position="85"/>
        <end position="110"/>
    </location>
</feature>
<evidence type="ECO:0000313" key="8">
    <source>
        <dbReference type="EMBL" id="KAL2844032.1"/>
    </source>
</evidence>
<proteinExistence type="predicted"/>
<dbReference type="GeneID" id="98158474"/>
<keyword evidence="2" id="KW-0813">Transport</keyword>
<dbReference type="InterPro" id="IPR005829">
    <property type="entry name" value="Sugar_transporter_CS"/>
</dbReference>